<proteinExistence type="predicted"/>
<organism evidence="2 3">
    <name type="scientific">Gracilibacillus salinarum</name>
    <dbReference type="NCBI Taxonomy" id="2932255"/>
    <lineage>
        <taxon>Bacteria</taxon>
        <taxon>Bacillati</taxon>
        <taxon>Bacillota</taxon>
        <taxon>Bacilli</taxon>
        <taxon>Bacillales</taxon>
        <taxon>Bacillaceae</taxon>
        <taxon>Gracilibacillus</taxon>
    </lineage>
</organism>
<keyword evidence="3" id="KW-1185">Reference proteome</keyword>
<dbReference type="InterPro" id="IPR020556">
    <property type="entry name" value="Amidase_CS"/>
</dbReference>
<feature type="domain" description="Amidase" evidence="1">
    <location>
        <begin position="286"/>
        <end position="377"/>
    </location>
</feature>
<gene>
    <name evidence="2" type="ORF">MUN87_15840</name>
</gene>
<dbReference type="GO" id="GO:0004040">
    <property type="term" value="F:amidase activity"/>
    <property type="evidence" value="ECO:0007669"/>
    <property type="project" value="UniProtKB-EC"/>
</dbReference>
<feature type="domain" description="Amidase" evidence="1">
    <location>
        <begin position="16"/>
        <end position="187"/>
    </location>
</feature>
<keyword evidence="2" id="KW-0378">Hydrolase</keyword>
<accession>A0ABY4GJ03</accession>
<dbReference type="SUPFAM" id="SSF75304">
    <property type="entry name" value="Amidase signature (AS) enzymes"/>
    <property type="match status" value="1"/>
</dbReference>
<reference evidence="2 3" key="1">
    <citation type="submission" date="2022-04" db="EMBL/GenBank/DDBJ databases">
        <title>Gracilibacillus sp. isolated from saltern.</title>
        <authorList>
            <person name="Won M."/>
            <person name="Lee C.-M."/>
            <person name="Woen H.-Y."/>
            <person name="Kwon S.-W."/>
        </authorList>
    </citation>
    <scope>NUCLEOTIDE SEQUENCE [LARGE SCALE GENOMIC DNA]</scope>
    <source>
        <strain evidence="2 3">SSPM10-3</strain>
    </source>
</reference>
<dbReference type="Gene3D" id="3.90.1300.10">
    <property type="entry name" value="Amidase signature (AS) domain"/>
    <property type="match status" value="1"/>
</dbReference>
<dbReference type="InterPro" id="IPR023631">
    <property type="entry name" value="Amidase_dom"/>
</dbReference>
<dbReference type="NCBIfam" id="NF006169">
    <property type="entry name" value="PRK08310.1"/>
    <property type="match status" value="1"/>
</dbReference>
<sequence length="398" mass="43890">MNDQWQAFVDGTCNVAPKQLNGPLYPYTFAVKDVFDVQGYLNTAGNPDWKRTHTPAKSTAPAIEALLENGASLIGKTHTDELMYSLNGENFHYGTPINPRAADRIPGGSSSGSAVAVAARLVDFSIGTDTGGSVRIPSSYCGIIGYRPSHHAIDISGVIPLADRFDTVGIMVNDFKVLEKVSDVLLDQSVPTEHGFTTMLFPTDIWAMATDAVKAEQKNIPLLGCRMEEIEIAGDELSEWKEVFRVLQGYEIWQNHGAWIEATHPTFGPGIMERFQWTKTITKSDVEAAKKKQKIIQTRMKEVLPDGFLLVMPTSPNIAPLLNMEEEKLHLHRQKLLTMTSIAGLNQLPQLSLPWIEIDGSPVGLSIIAGKNQDHRLIKFVGKFYQFLSGNQKGGKTK</sequence>
<dbReference type="RefSeq" id="WP_244741588.1">
    <property type="nucleotide sequence ID" value="NZ_CP095071.1"/>
</dbReference>
<protein>
    <submittedName>
        <fullName evidence="2">Amidase</fullName>
        <ecNumber evidence="2">3.5.1.4</ecNumber>
    </submittedName>
</protein>
<dbReference type="EC" id="3.5.1.4" evidence="2"/>
<evidence type="ECO:0000259" key="1">
    <source>
        <dbReference type="Pfam" id="PF01425"/>
    </source>
</evidence>
<dbReference type="InterPro" id="IPR036928">
    <property type="entry name" value="AS_sf"/>
</dbReference>
<dbReference type="PANTHER" id="PTHR46310">
    <property type="entry name" value="AMIDASE 1"/>
    <property type="match status" value="1"/>
</dbReference>
<dbReference type="PROSITE" id="PS00571">
    <property type="entry name" value="AMIDASES"/>
    <property type="match status" value="1"/>
</dbReference>
<evidence type="ECO:0000313" key="3">
    <source>
        <dbReference type="Proteomes" id="UP000831537"/>
    </source>
</evidence>
<evidence type="ECO:0000313" key="2">
    <source>
        <dbReference type="EMBL" id="UOQ84169.1"/>
    </source>
</evidence>
<dbReference type="EMBL" id="CP095071">
    <property type="protein sequence ID" value="UOQ84169.1"/>
    <property type="molecule type" value="Genomic_DNA"/>
</dbReference>
<dbReference type="Proteomes" id="UP000831537">
    <property type="component" value="Chromosome"/>
</dbReference>
<name>A0ABY4GJ03_9BACI</name>
<dbReference type="Pfam" id="PF01425">
    <property type="entry name" value="Amidase"/>
    <property type="match status" value="2"/>
</dbReference>
<dbReference type="PANTHER" id="PTHR46310:SF7">
    <property type="entry name" value="AMIDASE 1"/>
    <property type="match status" value="1"/>
</dbReference>